<reference evidence="2 3" key="1">
    <citation type="journal article" date="2011" name="Nature">
        <title>Genome sequencing reveals insights into physiology and longevity of the naked mole rat.</title>
        <authorList>
            <person name="Kim E.B."/>
            <person name="Fang X."/>
            <person name="Fushan A.A."/>
            <person name="Huang Z."/>
            <person name="Lobanov A.V."/>
            <person name="Han L."/>
            <person name="Marino S.M."/>
            <person name="Sun X."/>
            <person name="Turanov A.A."/>
            <person name="Yang P."/>
            <person name="Yim S.H."/>
            <person name="Zhao X."/>
            <person name="Kasaikina M.V."/>
            <person name="Stoletzki N."/>
            <person name="Peng C."/>
            <person name="Polak P."/>
            <person name="Xiong Z."/>
            <person name="Kiezun A."/>
            <person name="Zhu Y."/>
            <person name="Chen Y."/>
            <person name="Kryukov G.V."/>
            <person name="Zhang Q."/>
            <person name="Peshkin L."/>
            <person name="Yang L."/>
            <person name="Bronson R.T."/>
            <person name="Buffenstein R."/>
            <person name="Wang B."/>
            <person name="Han C."/>
            <person name="Li Q."/>
            <person name="Chen L."/>
            <person name="Zhao W."/>
            <person name="Sunyaev S.R."/>
            <person name="Park T.J."/>
            <person name="Zhang G."/>
            <person name="Wang J."/>
            <person name="Gladyshev V.N."/>
        </authorList>
    </citation>
    <scope>NUCLEOTIDE SEQUENCE [LARGE SCALE GENOMIC DNA]</scope>
</reference>
<name>G5AN35_HETGA</name>
<protein>
    <submittedName>
        <fullName evidence="2">Uncharacterized protein</fullName>
    </submittedName>
</protein>
<gene>
    <name evidence="2" type="ORF">GW7_21101</name>
</gene>
<feature type="region of interest" description="Disordered" evidence="1">
    <location>
        <begin position="149"/>
        <end position="184"/>
    </location>
</feature>
<dbReference type="Proteomes" id="UP000006813">
    <property type="component" value="Unassembled WGS sequence"/>
</dbReference>
<accession>G5AN35</accession>
<evidence type="ECO:0000256" key="1">
    <source>
        <dbReference type="SAM" id="MobiDB-lite"/>
    </source>
</evidence>
<feature type="region of interest" description="Disordered" evidence="1">
    <location>
        <begin position="63"/>
        <end position="87"/>
    </location>
</feature>
<feature type="region of interest" description="Disordered" evidence="1">
    <location>
        <begin position="213"/>
        <end position="255"/>
    </location>
</feature>
<evidence type="ECO:0000313" key="2">
    <source>
        <dbReference type="EMBL" id="EHA98445.1"/>
    </source>
</evidence>
<organism evidence="2 3">
    <name type="scientific">Heterocephalus glaber</name>
    <name type="common">Naked mole rat</name>
    <dbReference type="NCBI Taxonomy" id="10181"/>
    <lineage>
        <taxon>Eukaryota</taxon>
        <taxon>Metazoa</taxon>
        <taxon>Chordata</taxon>
        <taxon>Craniata</taxon>
        <taxon>Vertebrata</taxon>
        <taxon>Euteleostomi</taxon>
        <taxon>Mammalia</taxon>
        <taxon>Eutheria</taxon>
        <taxon>Euarchontoglires</taxon>
        <taxon>Glires</taxon>
        <taxon>Rodentia</taxon>
        <taxon>Hystricomorpha</taxon>
        <taxon>Bathyergidae</taxon>
        <taxon>Heterocephalus</taxon>
    </lineage>
</organism>
<dbReference type="InParanoid" id="G5AN35"/>
<evidence type="ECO:0000313" key="3">
    <source>
        <dbReference type="Proteomes" id="UP000006813"/>
    </source>
</evidence>
<dbReference type="EMBL" id="JH166119">
    <property type="protein sequence ID" value="EHA98445.1"/>
    <property type="molecule type" value="Genomic_DNA"/>
</dbReference>
<proteinExistence type="predicted"/>
<sequence>MALSTTEVLLLDQQSSERWEKTPDVLDRTKRNITSRHSGDWSIHCTVLGAAIHVAVPDREGTAQLSAEQRGHAQSPGRGPQSWGFAPGPAEIAGTSEAAGTLWVPLGPVPPETGSDTAPSVSLNMVTVVRRLHKPTCCQLTSRECEFMNPHKLPPPRPQPAAQAPNSPEPALGPCMGQHRAHPRRSAQLLGASGALPPALTFRDLCRPWSRAEGCRASVPAADTRLSWSSKEAPGQGDRGLRPSLTDTPPPPEPP</sequence>
<dbReference type="AlphaFoldDB" id="G5AN35"/>
<feature type="compositionally biased region" description="Low complexity" evidence="1">
    <location>
        <begin position="160"/>
        <end position="170"/>
    </location>
</feature>